<organism evidence="9 10">
    <name type="scientific">Streblomastix strix</name>
    <dbReference type="NCBI Taxonomy" id="222440"/>
    <lineage>
        <taxon>Eukaryota</taxon>
        <taxon>Metamonada</taxon>
        <taxon>Preaxostyla</taxon>
        <taxon>Oxymonadida</taxon>
        <taxon>Streblomastigidae</taxon>
        <taxon>Streblomastix</taxon>
    </lineage>
</organism>
<dbReference type="GO" id="GO:0071004">
    <property type="term" value="C:U2-type prespliceosome"/>
    <property type="evidence" value="ECO:0007669"/>
    <property type="project" value="TreeGrafter"/>
</dbReference>
<feature type="region of interest" description="Disordered" evidence="7">
    <location>
        <begin position="563"/>
        <end position="587"/>
    </location>
</feature>
<dbReference type="GO" id="GO:0003723">
    <property type="term" value="F:RNA binding"/>
    <property type="evidence" value="ECO:0007669"/>
    <property type="project" value="InterPro"/>
</dbReference>
<feature type="compositionally biased region" description="Low complexity" evidence="7">
    <location>
        <begin position="357"/>
        <end position="368"/>
    </location>
</feature>
<evidence type="ECO:0000256" key="7">
    <source>
        <dbReference type="SAM" id="MobiDB-lite"/>
    </source>
</evidence>
<comment type="subcellular location">
    <subcellularLocation>
        <location evidence="1">Nucleus</location>
    </subcellularLocation>
</comment>
<evidence type="ECO:0000256" key="6">
    <source>
        <dbReference type="ARBA" id="ARBA00023242"/>
    </source>
</evidence>
<dbReference type="PANTHER" id="PTHR15316">
    <property type="entry name" value="SPLICEOSOME ASSOCIATED PROTEIN 114/SWAP SPLICING FACTOR-RELATED"/>
    <property type="match status" value="1"/>
</dbReference>
<comment type="caution">
    <text evidence="9">The sequence shown here is derived from an EMBL/GenBank/DDBJ whole genome shotgun (WGS) entry which is preliminary data.</text>
</comment>
<dbReference type="GO" id="GO:0045292">
    <property type="term" value="P:mRNA cis splicing, via spliceosome"/>
    <property type="evidence" value="ECO:0007669"/>
    <property type="project" value="InterPro"/>
</dbReference>
<feature type="compositionally biased region" description="Polar residues" evidence="7">
    <location>
        <begin position="542"/>
        <end position="552"/>
    </location>
</feature>
<keyword evidence="5" id="KW-0508">mRNA splicing</keyword>
<dbReference type="InterPro" id="IPR022030">
    <property type="entry name" value="SF3A1_dom"/>
</dbReference>
<dbReference type="AlphaFoldDB" id="A0A5J4UY87"/>
<dbReference type="InterPro" id="IPR035967">
    <property type="entry name" value="SWAP/Surp_sf"/>
</dbReference>
<dbReference type="InterPro" id="IPR000061">
    <property type="entry name" value="Surp"/>
</dbReference>
<evidence type="ECO:0000259" key="8">
    <source>
        <dbReference type="PROSITE" id="PS50128"/>
    </source>
</evidence>
<feature type="region of interest" description="Disordered" evidence="7">
    <location>
        <begin position="319"/>
        <end position="385"/>
    </location>
</feature>
<dbReference type="Pfam" id="PF12230">
    <property type="entry name" value="PRP21_like_P"/>
    <property type="match status" value="1"/>
</dbReference>
<evidence type="ECO:0000313" key="9">
    <source>
        <dbReference type="EMBL" id="KAA6375459.1"/>
    </source>
</evidence>
<dbReference type="Gene3D" id="1.10.10.790">
    <property type="entry name" value="Surp module"/>
    <property type="match status" value="2"/>
</dbReference>
<gene>
    <name evidence="9" type="ORF">EZS28_029015</name>
</gene>
<accession>A0A5J4UY87</accession>
<evidence type="ECO:0000256" key="2">
    <source>
        <dbReference type="ARBA" id="ARBA00022664"/>
    </source>
</evidence>
<dbReference type="Pfam" id="PF01805">
    <property type="entry name" value="Surp"/>
    <property type="match status" value="2"/>
</dbReference>
<dbReference type="EMBL" id="SNRW01011211">
    <property type="protein sequence ID" value="KAA6375459.1"/>
    <property type="molecule type" value="Genomic_DNA"/>
</dbReference>
<reference evidence="9 10" key="1">
    <citation type="submission" date="2019-03" db="EMBL/GenBank/DDBJ databases">
        <title>Single cell metagenomics reveals metabolic interactions within the superorganism composed of flagellate Streblomastix strix and complex community of Bacteroidetes bacteria on its surface.</title>
        <authorList>
            <person name="Treitli S.C."/>
            <person name="Kolisko M."/>
            <person name="Husnik F."/>
            <person name="Keeling P."/>
            <person name="Hampl V."/>
        </authorList>
    </citation>
    <scope>NUCLEOTIDE SEQUENCE [LARGE SCALE GENOMIC DNA]</scope>
    <source>
        <strain evidence="9">ST1C</strain>
    </source>
</reference>
<protein>
    <submittedName>
        <fullName evidence="9">Putative splicing factor 3a</fullName>
    </submittedName>
</protein>
<feature type="non-terminal residue" evidence="9">
    <location>
        <position position="587"/>
    </location>
</feature>
<dbReference type="PROSITE" id="PS50128">
    <property type="entry name" value="SURP"/>
    <property type="match status" value="2"/>
</dbReference>
<dbReference type="InterPro" id="IPR045146">
    <property type="entry name" value="SF3A1"/>
</dbReference>
<dbReference type="SUPFAM" id="SSF109905">
    <property type="entry name" value="Surp module (SWAP domain)"/>
    <property type="match status" value="2"/>
</dbReference>
<feature type="region of interest" description="Disordered" evidence="7">
    <location>
        <begin position="499"/>
        <end position="519"/>
    </location>
</feature>
<name>A0A5J4UY87_9EUKA</name>
<proteinExistence type="predicted"/>
<dbReference type="Proteomes" id="UP000324800">
    <property type="component" value="Unassembled WGS sequence"/>
</dbReference>
<dbReference type="GO" id="GO:0000381">
    <property type="term" value="P:regulation of alternative mRNA splicing, via spliceosome"/>
    <property type="evidence" value="ECO:0007669"/>
    <property type="project" value="TreeGrafter"/>
</dbReference>
<keyword evidence="4" id="KW-0677">Repeat</keyword>
<evidence type="ECO:0000256" key="1">
    <source>
        <dbReference type="ARBA" id="ARBA00004123"/>
    </source>
</evidence>
<feature type="domain" description="SURP motif" evidence="8">
    <location>
        <begin position="19"/>
        <end position="62"/>
    </location>
</feature>
<feature type="domain" description="SURP motif" evidence="8">
    <location>
        <begin position="131"/>
        <end position="173"/>
    </location>
</feature>
<evidence type="ECO:0000256" key="4">
    <source>
        <dbReference type="ARBA" id="ARBA00022737"/>
    </source>
</evidence>
<feature type="compositionally biased region" description="Low complexity" evidence="7">
    <location>
        <begin position="564"/>
        <end position="580"/>
    </location>
</feature>
<evidence type="ECO:0000256" key="5">
    <source>
        <dbReference type="ARBA" id="ARBA00023187"/>
    </source>
</evidence>
<dbReference type="PANTHER" id="PTHR15316:SF1">
    <property type="entry name" value="SPLICING FACTOR 3A SUBUNIT 1"/>
    <property type="match status" value="1"/>
</dbReference>
<keyword evidence="3" id="KW-0747">Spliceosome</keyword>
<dbReference type="GO" id="GO:0005686">
    <property type="term" value="C:U2 snRNP"/>
    <property type="evidence" value="ECO:0007669"/>
    <property type="project" value="TreeGrafter"/>
</dbReference>
<evidence type="ECO:0000256" key="3">
    <source>
        <dbReference type="ARBA" id="ARBA00022728"/>
    </source>
</evidence>
<feature type="compositionally biased region" description="Acidic residues" evidence="7">
    <location>
        <begin position="328"/>
        <end position="351"/>
    </location>
</feature>
<keyword evidence="2" id="KW-0507">mRNA processing</keyword>
<dbReference type="GO" id="GO:0071013">
    <property type="term" value="C:catalytic step 2 spliceosome"/>
    <property type="evidence" value="ECO:0007669"/>
    <property type="project" value="TreeGrafter"/>
</dbReference>
<dbReference type="SMART" id="SM00648">
    <property type="entry name" value="SWAP"/>
    <property type="match status" value="2"/>
</dbReference>
<dbReference type="OrthoDB" id="447637at2759"/>
<evidence type="ECO:0000313" key="10">
    <source>
        <dbReference type="Proteomes" id="UP000324800"/>
    </source>
</evidence>
<keyword evidence="6" id="KW-0539">Nucleus</keyword>
<sequence length="587" mass="66591">MAGRLTGVVMEPDDDMKKTIADTALFVVKQLEKGKHVEDKLLESDRNKFSFINAEDRFNGFYKLMLHQQTVSHAFEKQGMTSFNLLAEKKKKPSFVVEKLPQLRNIPKEQPPPFKFAIDPPRQITVLELEKIKLTAQFIAKYGRALIEPLRKKMADDRSFGFLNRENTRHFYFQNLIDQYLSVSNPTNAMLLQLKRESEDRTEWEVYIEQKHQREEAAAAAQQIREEQLIREGNSGEGGIGDANELFITAASIDWHDFIVVETISFDDIGEELLPPLVRMDISEGTRMKRDDIKIGEDGLIMPKDEGNGISVPSLLDQQKRKNQNNEQEQEQEEDNQMDMDVDDGDDDNDDIKDGKQAQNKHNNKNQNVSSSASHPALKAHQRQLEAEKSIRTVLCPNCNQYIPESEIKDHMKYEKFDMYEHNKKKAAIQRTKVKASAETDSTAKYLTNFALHRPDIFAGGSLQDSSDGNISSNRQQAIEDHNSSLAKQNAAIEAEFNQSQKKESASWDGRSAQSASNAELAAGRVQIPQFQPQMFPQFQQGAYSQPNTQRPATLPHLLHLQYAPTQTPQPSAPQQIAQPNLAEQAA</sequence>
<feature type="region of interest" description="Disordered" evidence="7">
    <location>
        <begin position="538"/>
        <end position="557"/>
    </location>
</feature>